<sequence length="41" mass="4979">PIFSVIVNFDSQFDAQLLQVLYNLRVKSCRWRLCYRTCLRL</sequence>
<evidence type="ECO:0000313" key="2">
    <source>
        <dbReference type="Proteomes" id="UP000054359"/>
    </source>
</evidence>
<dbReference type="EMBL" id="KK113092">
    <property type="protein sequence ID" value="KFM59328.1"/>
    <property type="molecule type" value="Genomic_DNA"/>
</dbReference>
<proteinExistence type="predicted"/>
<gene>
    <name evidence="1" type="ORF">X975_15292</name>
</gene>
<keyword evidence="2" id="KW-1185">Reference proteome</keyword>
<accession>A0A087T2I9</accession>
<reference evidence="1 2" key="1">
    <citation type="submission" date="2013-11" db="EMBL/GenBank/DDBJ databases">
        <title>Genome sequencing of Stegodyphus mimosarum.</title>
        <authorList>
            <person name="Bechsgaard J."/>
        </authorList>
    </citation>
    <scope>NUCLEOTIDE SEQUENCE [LARGE SCALE GENOMIC DNA]</scope>
</reference>
<feature type="non-terminal residue" evidence="1">
    <location>
        <position position="41"/>
    </location>
</feature>
<feature type="non-terminal residue" evidence="1">
    <location>
        <position position="1"/>
    </location>
</feature>
<dbReference type="Proteomes" id="UP000054359">
    <property type="component" value="Unassembled WGS sequence"/>
</dbReference>
<protein>
    <submittedName>
        <fullName evidence="1">Uncharacterized protein</fullName>
    </submittedName>
</protein>
<name>A0A087T2I9_STEMI</name>
<evidence type="ECO:0000313" key="1">
    <source>
        <dbReference type="EMBL" id="KFM59328.1"/>
    </source>
</evidence>
<organism evidence="1 2">
    <name type="scientific">Stegodyphus mimosarum</name>
    <name type="common">African social velvet spider</name>
    <dbReference type="NCBI Taxonomy" id="407821"/>
    <lineage>
        <taxon>Eukaryota</taxon>
        <taxon>Metazoa</taxon>
        <taxon>Ecdysozoa</taxon>
        <taxon>Arthropoda</taxon>
        <taxon>Chelicerata</taxon>
        <taxon>Arachnida</taxon>
        <taxon>Araneae</taxon>
        <taxon>Araneomorphae</taxon>
        <taxon>Entelegynae</taxon>
        <taxon>Eresoidea</taxon>
        <taxon>Eresidae</taxon>
        <taxon>Stegodyphus</taxon>
    </lineage>
</organism>
<dbReference type="AlphaFoldDB" id="A0A087T2I9"/>